<dbReference type="PANTHER" id="PTHR40758">
    <property type="entry name" value="CONSERVED PROTEIN"/>
    <property type="match status" value="1"/>
</dbReference>
<name>A0A1E7JR34_9ACTN</name>
<feature type="domain" description="MDMPI C-terminal" evidence="1">
    <location>
        <begin position="140"/>
        <end position="248"/>
    </location>
</feature>
<dbReference type="PANTHER" id="PTHR40758:SF1">
    <property type="entry name" value="CONSERVED PROTEIN"/>
    <property type="match status" value="1"/>
</dbReference>
<evidence type="ECO:0000313" key="3">
    <source>
        <dbReference type="EMBL" id="OEU90730.1"/>
    </source>
</evidence>
<keyword evidence="4" id="KW-1185">Reference proteome</keyword>
<dbReference type="Pfam" id="PF11716">
    <property type="entry name" value="MDMPI_N"/>
    <property type="match status" value="1"/>
</dbReference>
<dbReference type="STRING" id="933944.AN215_11385"/>
<dbReference type="PATRIC" id="fig|933944.5.peg.5315"/>
<dbReference type="OrthoDB" id="3671213at2"/>
<proteinExistence type="predicted"/>
<dbReference type="InterPro" id="IPR024344">
    <property type="entry name" value="MDMPI_metal-binding"/>
</dbReference>
<dbReference type="NCBIfam" id="TIGR03083">
    <property type="entry name" value="maleylpyruvate isomerase family mycothiol-dependent enzyme"/>
    <property type="match status" value="1"/>
</dbReference>
<dbReference type="Proteomes" id="UP000176087">
    <property type="component" value="Unassembled WGS sequence"/>
</dbReference>
<dbReference type="GO" id="GO:0005886">
    <property type="term" value="C:plasma membrane"/>
    <property type="evidence" value="ECO:0007669"/>
    <property type="project" value="TreeGrafter"/>
</dbReference>
<dbReference type="InterPro" id="IPR017517">
    <property type="entry name" value="Maleyloyr_isom"/>
</dbReference>
<evidence type="ECO:0000259" key="1">
    <source>
        <dbReference type="Pfam" id="PF07398"/>
    </source>
</evidence>
<comment type="caution">
    <text evidence="3">The sequence shown here is derived from an EMBL/GenBank/DDBJ whole genome shotgun (WGS) entry which is preliminary data.</text>
</comment>
<dbReference type="InterPro" id="IPR010872">
    <property type="entry name" value="MDMPI_C-term_domain"/>
</dbReference>
<evidence type="ECO:0000313" key="4">
    <source>
        <dbReference type="Proteomes" id="UP000176087"/>
    </source>
</evidence>
<gene>
    <name evidence="3" type="ORF">AN215_11385</name>
</gene>
<dbReference type="InterPro" id="IPR034660">
    <property type="entry name" value="DinB/YfiT-like"/>
</dbReference>
<organism evidence="3 4">
    <name type="scientific">Streptomyces abyssalis</name>
    <dbReference type="NCBI Taxonomy" id="933944"/>
    <lineage>
        <taxon>Bacteria</taxon>
        <taxon>Bacillati</taxon>
        <taxon>Actinomycetota</taxon>
        <taxon>Actinomycetes</taxon>
        <taxon>Kitasatosporales</taxon>
        <taxon>Streptomycetaceae</taxon>
        <taxon>Streptomyces</taxon>
    </lineage>
</organism>
<feature type="domain" description="Mycothiol-dependent maleylpyruvate isomerase metal-binding" evidence="2">
    <location>
        <begin position="11"/>
        <end position="126"/>
    </location>
</feature>
<dbReference type="AlphaFoldDB" id="A0A1E7JR34"/>
<reference evidence="3 4" key="1">
    <citation type="journal article" date="2016" name="Front. Microbiol.">
        <title>Comparative Genomics Analysis of Streptomyces Species Reveals Their Adaptation to the Marine Environment and Their Diversity at the Genomic Level.</title>
        <authorList>
            <person name="Tian X."/>
            <person name="Zhang Z."/>
            <person name="Yang T."/>
            <person name="Chen M."/>
            <person name="Li J."/>
            <person name="Chen F."/>
            <person name="Yang J."/>
            <person name="Li W."/>
            <person name="Zhang B."/>
            <person name="Zhang Z."/>
            <person name="Wu J."/>
            <person name="Zhang C."/>
            <person name="Long L."/>
            <person name="Xiao J."/>
        </authorList>
    </citation>
    <scope>NUCLEOTIDE SEQUENCE [LARGE SCALE GENOMIC DNA]</scope>
    <source>
        <strain evidence="3 4">SCSIO 10390</strain>
    </source>
</reference>
<dbReference type="EMBL" id="LJGT01000038">
    <property type="protein sequence ID" value="OEU90730.1"/>
    <property type="molecule type" value="Genomic_DNA"/>
</dbReference>
<dbReference type="RefSeq" id="WP_070009487.1">
    <property type="nucleotide sequence ID" value="NZ_LJGS01000036.1"/>
</dbReference>
<dbReference type="SUPFAM" id="SSF109854">
    <property type="entry name" value="DinB/YfiT-like putative metalloenzymes"/>
    <property type="match status" value="1"/>
</dbReference>
<dbReference type="GO" id="GO:0046872">
    <property type="term" value="F:metal ion binding"/>
    <property type="evidence" value="ECO:0007669"/>
    <property type="project" value="InterPro"/>
</dbReference>
<accession>A0A1E7JR34</accession>
<protein>
    <recommendedName>
        <fullName evidence="5">Mycothiol-dependent maleylpyruvate isomerase metal-binding domain-containing protein</fullName>
    </recommendedName>
</protein>
<sequence>MDPSRYLGCLAADFARLRAVAPADLTAAVPSCPGWTVADLTRHVAEVYLHKTLAIREGAEPEPWPPDELADEEPVALLDRTYAGLLEEFAAHKPDDPAGSWYTPDRTVGFWFRRMAQETLIHRIDAELGAGLPVAPVPADLAVDGVDELLKVFVAYGVAEWGAYFTGILSASPGRTYAVRTDGAAWRVRTGSGLFAVEGGPGASAPEGSGAVDVTVSGPPEALLRRLWNREQPGGPSGVTVEGAPEAIEELRRCIVTATQ</sequence>
<evidence type="ECO:0008006" key="5">
    <source>
        <dbReference type="Google" id="ProtNLM"/>
    </source>
</evidence>
<evidence type="ECO:0000259" key="2">
    <source>
        <dbReference type="Pfam" id="PF11716"/>
    </source>
</evidence>
<dbReference type="Pfam" id="PF07398">
    <property type="entry name" value="MDMPI_C"/>
    <property type="match status" value="1"/>
</dbReference>